<gene>
    <name evidence="2" type="ORF">SAMN05421761_1087</name>
</gene>
<evidence type="ECO:0000313" key="3">
    <source>
        <dbReference type="Proteomes" id="UP000186026"/>
    </source>
</evidence>
<evidence type="ECO:0008006" key="4">
    <source>
        <dbReference type="Google" id="ProtNLM"/>
    </source>
</evidence>
<evidence type="ECO:0000256" key="1">
    <source>
        <dbReference type="SAM" id="SignalP"/>
    </source>
</evidence>
<dbReference type="Proteomes" id="UP000186026">
    <property type="component" value="Unassembled WGS sequence"/>
</dbReference>
<feature type="chain" id="PRO_5012071592" description="DUF4843 domain-containing protein" evidence="1">
    <location>
        <begin position="21"/>
        <end position="164"/>
    </location>
</feature>
<protein>
    <recommendedName>
        <fullName evidence="4">DUF4843 domain-containing protein</fullName>
    </recommendedName>
</protein>
<evidence type="ECO:0000313" key="2">
    <source>
        <dbReference type="EMBL" id="SIS91337.1"/>
    </source>
</evidence>
<reference evidence="3" key="1">
    <citation type="submission" date="2017-01" db="EMBL/GenBank/DDBJ databases">
        <authorList>
            <person name="Varghese N."/>
            <person name="Submissions S."/>
        </authorList>
    </citation>
    <scope>NUCLEOTIDE SEQUENCE [LARGE SCALE GENOMIC DNA]</scope>
    <source>
        <strain evidence="3">DSM 46698</strain>
    </source>
</reference>
<name>A0A1N7MZ02_9BACT</name>
<keyword evidence="1" id="KW-0732">Signal</keyword>
<organism evidence="2 3">
    <name type="scientific">Belliella pelovolcani</name>
    <dbReference type="NCBI Taxonomy" id="529505"/>
    <lineage>
        <taxon>Bacteria</taxon>
        <taxon>Pseudomonadati</taxon>
        <taxon>Bacteroidota</taxon>
        <taxon>Cytophagia</taxon>
        <taxon>Cytophagales</taxon>
        <taxon>Cyclobacteriaceae</taxon>
        <taxon>Belliella</taxon>
    </lineage>
</organism>
<dbReference type="AlphaFoldDB" id="A0A1N7MZ02"/>
<dbReference type="OrthoDB" id="820155at2"/>
<accession>A0A1N7MZ02</accession>
<dbReference type="STRING" id="529505.SAMN05421761_1087"/>
<dbReference type="RefSeq" id="WP_076501128.1">
    <property type="nucleotide sequence ID" value="NZ_FTOP01000008.1"/>
</dbReference>
<feature type="signal peptide" evidence="1">
    <location>
        <begin position="1"/>
        <end position="20"/>
    </location>
</feature>
<proteinExistence type="predicted"/>
<keyword evidence="3" id="KW-1185">Reference proteome</keyword>
<sequence length="164" mass="18045">MKKYIVKTVLFGFISLLCFACFEAPDRTFQGPEEFQFNNQTLGRIASTIPGIDQQSLTAKRVRQGVVTQDEVEIQLIGRQKSTDLNVAYTVDPASTAVQGVHYTLQSPNSVVLGANTSSAFLRYNVLEGIPVGGSPVTLILNLVGTDEIPGSENYKRFTITIWR</sequence>
<dbReference type="EMBL" id="FTOP01000008">
    <property type="protein sequence ID" value="SIS91337.1"/>
    <property type="molecule type" value="Genomic_DNA"/>
</dbReference>